<keyword evidence="1" id="KW-0812">Transmembrane</keyword>
<evidence type="ECO:0000313" key="3">
    <source>
        <dbReference type="Proteomes" id="UP000182379"/>
    </source>
</evidence>
<proteinExistence type="predicted"/>
<dbReference type="EMBL" id="FNOP01000015">
    <property type="protein sequence ID" value="SDX18521.1"/>
    <property type="molecule type" value="Genomic_DNA"/>
</dbReference>
<sequence length="105" mass="12033">MFEKVIGWLKKSLGTVKKRLNQFQQPIKWIVIGYLVTVFLFVVSYYGFWMYLAVMGKIQLPDLLAIIRELVGPAMVGFVTFIAGCFVDLDGNGVPDHFEKEKDKK</sequence>
<protein>
    <submittedName>
        <fullName evidence="2">Uncharacterized protein</fullName>
    </submittedName>
</protein>
<comment type="caution">
    <text evidence="2">The sequence shown here is derived from an EMBL/GenBank/DDBJ whole genome shotgun (WGS) entry which is preliminary data.</text>
</comment>
<feature type="transmembrane region" description="Helical" evidence="1">
    <location>
        <begin position="70"/>
        <end position="89"/>
    </location>
</feature>
<organism evidence="2 3">
    <name type="scientific">Acidaminococcus fermentans</name>
    <dbReference type="NCBI Taxonomy" id="905"/>
    <lineage>
        <taxon>Bacteria</taxon>
        <taxon>Bacillati</taxon>
        <taxon>Bacillota</taxon>
        <taxon>Negativicutes</taxon>
        <taxon>Acidaminococcales</taxon>
        <taxon>Acidaminococcaceae</taxon>
        <taxon>Acidaminococcus</taxon>
    </lineage>
</organism>
<dbReference type="RefSeq" id="WP_074707634.1">
    <property type="nucleotide sequence ID" value="NZ_FNOP01000015.1"/>
</dbReference>
<gene>
    <name evidence="2" type="ORF">SAMN05216495_11562</name>
</gene>
<keyword evidence="1" id="KW-1133">Transmembrane helix</keyword>
<feature type="transmembrane region" description="Helical" evidence="1">
    <location>
        <begin position="27"/>
        <end position="50"/>
    </location>
</feature>
<accession>A0A1H2ZME8</accession>
<dbReference type="AlphaFoldDB" id="A0A1H2ZME8"/>
<dbReference type="Proteomes" id="UP000182379">
    <property type="component" value="Unassembled WGS sequence"/>
</dbReference>
<reference evidence="2 3" key="1">
    <citation type="submission" date="2016-10" db="EMBL/GenBank/DDBJ databases">
        <authorList>
            <person name="Varghese N."/>
            <person name="Submissions S."/>
        </authorList>
    </citation>
    <scope>NUCLEOTIDE SEQUENCE [LARGE SCALE GENOMIC DNA]</scope>
    <source>
        <strain evidence="2 3">WCC6</strain>
    </source>
</reference>
<evidence type="ECO:0000256" key="1">
    <source>
        <dbReference type="SAM" id="Phobius"/>
    </source>
</evidence>
<evidence type="ECO:0000313" key="2">
    <source>
        <dbReference type="EMBL" id="SDX18521.1"/>
    </source>
</evidence>
<keyword evidence="1" id="KW-0472">Membrane</keyword>
<name>A0A1H2ZME8_ACIFE</name>